<evidence type="ECO:0000256" key="6">
    <source>
        <dbReference type="SAM" id="MobiDB-lite"/>
    </source>
</evidence>
<feature type="region of interest" description="Disordered" evidence="6">
    <location>
        <begin position="168"/>
        <end position="192"/>
    </location>
</feature>
<keyword evidence="3" id="KW-0238">DNA-binding</keyword>
<dbReference type="SMART" id="SM00906">
    <property type="entry name" value="Fungal_trans"/>
    <property type="match status" value="1"/>
</dbReference>
<dbReference type="GO" id="GO:0045944">
    <property type="term" value="P:positive regulation of transcription by RNA polymerase II"/>
    <property type="evidence" value="ECO:0007669"/>
    <property type="project" value="TreeGrafter"/>
</dbReference>
<dbReference type="GO" id="GO:0003677">
    <property type="term" value="F:DNA binding"/>
    <property type="evidence" value="ECO:0007669"/>
    <property type="project" value="UniProtKB-KW"/>
</dbReference>
<feature type="region of interest" description="Disordered" evidence="6">
    <location>
        <begin position="210"/>
        <end position="237"/>
    </location>
</feature>
<dbReference type="GO" id="GO:0006351">
    <property type="term" value="P:DNA-templated transcription"/>
    <property type="evidence" value="ECO:0007669"/>
    <property type="project" value="InterPro"/>
</dbReference>
<comment type="caution">
    <text evidence="8">The sequence shown here is derived from an EMBL/GenBank/DDBJ whole genome shotgun (WGS) entry which is preliminary data.</text>
</comment>
<evidence type="ECO:0000259" key="7">
    <source>
        <dbReference type="SMART" id="SM00906"/>
    </source>
</evidence>
<feature type="compositionally biased region" description="Polar residues" evidence="6">
    <location>
        <begin position="810"/>
        <end position="839"/>
    </location>
</feature>
<evidence type="ECO:0000256" key="3">
    <source>
        <dbReference type="ARBA" id="ARBA00023125"/>
    </source>
</evidence>
<reference evidence="8" key="1">
    <citation type="submission" date="2020-06" db="EMBL/GenBank/DDBJ databases">
        <title>Draft genome sequences of strains closely related to Aspergillus parafelis and Aspergillus hiratsukae.</title>
        <authorList>
            <person name="Dos Santos R.A.C."/>
            <person name="Rivero-Menendez O."/>
            <person name="Steenwyk J.L."/>
            <person name="Mead M.E."/>
            <person name="Goldman G.H."/>
            <person name="Alastruey-Izquierdo A."/>
            <person name="Rokas A."/>
        </authorList>
    </citation>
    <scope>NUCLEOTIDE SEQUENCE</scope>
    <source>
        <strain evidence="8">CNM-CM5623</strain>
    </source>
</reference>
<evidence type="ECO:0000256" key="4">
    <source>
        <dbReference type="ARBA" id="ARBA00023163"/>
    </source>
</evidence>
<keyword evidence="2" id="KW-0805">Transcription regulation</keyword>
<dbReference type="Gene3D" id="4.10.240.10">
    <property type="entry name" value="Zn(2)-C6 fungal-type DNA-binding domain"/>
    <property type="match status" value="1"/>
</dbReference>
<dbReference type="EMBL" id="JACBAE010001211">
    <property type="protein sequence ID" value="KAF7170529.1"/>
    <property type="molecule type" value="Genomic_DNA"/>
</dbReference>
<dbReference type="GO" id="GO:0008270">
    <property type="term" value="F:zinc ion binding"/>
    <property type="evidence" value="ECO:0007669"/>
    <property type="project" value="InterPro"/>
</dbReference>
<keyword evidence="1" id="KW-0479">Metal-binding</keyword>
<organism evidence="8 9">
    <name type="scientific">Aspergillus felis</name>
    <dbReference type="NCBI Taxonomy" id="1287682"/>
    <lineage>
        <taxon>Eukaryota</taxon>
        <taxon>Fungi</taxon>
        <taxon>Dikarya</taxon>
        <taxon>Ascomycota</taxon>
        <taxon>Pezizomycotina</taxon>
        <taxon>Eurotiomycetes</taxon>
        <taxon>Eurotiomycetidae</taxon>
        <taxon>Eurotiales</taxon>
        <taxon>Aspergillaceae</taxon>
        <taxon>Aspergillus</taxon>
        <taxon>Aspergillus subgen. Fumigati</taxon>
    </lineage>
</organism>
<keyword evidence="5" id="KW-0539">Nucleus</keyword>
<accession>A0A8H6QDF1</accession>
<dbReference type="OrthoDB" id="3364175at2759"/>
<feature type="domain" description="Xylanolytic transcriptional activator regulatory" evidence="7">
    <location>
        <begin position="372"/>
        <end position="444"/>
    </location>
</feature>
<feature type="region of interest" description="Disordered" evidence="6">
    <location>
        <begin position="696"/>
        <end position="726"/>
    </location>
</feature>
<keyword evidence="4" id="KW-0804">Transcription</keyword>
<dbReference type="InterPro" id="IPR036864">
    <property type="entry name" value="Zn2-C6_fun-type_DNA-bd_sf"/>
</dbReference>
<feature type="compositionally biased region" description="Polar residues" evidence="6">
    <location>
        <begin position="771"/>
        <end position="785"/>
    </location>
</feature>
<dbReference type="InterPro" id="IPR007219">
    <property type="entry name" value="XnlR_reg_dom"/>
</dbReference>
<gene>
    <name evidence="8" type="ORF">CNMCM5623_002944</name>
</gene>
<dbReference type="InterPro" id="IPR052783">
    <property type="entry name" value="Metabolic/Drug-Res_Regulator"/>
</dbReference>
<dbReference type="Proteomes" id="UP000654922">
    <property type="component" value="Unassembled WGS sequence"/>
</dbReference>
<name>A0A8H6QDF1_9EURO</name>
<dbReference type="PANTHER" id="PTHR47655">
    <property type="entry name" value="QUINIC ACID UTILIZATION ACTIVATOR"/>
    <property type="match status" value="1"/>
</dbReference>
<dbReference type="CDD" id="cd00067">
    <property type="entry name" value="GAL4"/>
    <property type="match status" value="1"/>
</dbReference>
<evidence type="ECO:0000256" key="2">
    <source>
        <dbReference type="ARBA" id="ARBA00023015"/>
    </source>
</evidence>
<dbReference type="AlphaFoldDB" id="A0A8H6QDF1"/>
<evidence type="ECO:0000313" key="9">
    <source>
        <dbReference type="Proteomes" id="UP000654922"/>
    </source>
</evidence>
<sequence length="924" mass="101038">MAFGKSATSIVDFVMLNDGADSSMHRSTSNGYSPVGGVVGFEAAFRRWDTASVVFRVAGAEQADKCDGLRPSCSACRASGQTCSYDPHAKKRGLPEGYVRGLEKLWALSICNIDGFEDTMLALLGTTPDSAGRRDKLLSLWMDDSASETLHESWKTSRLYGTLEKMLSHSDTSSSHGSSKRPRDEIDTGSLDSTSEWGFRLDRSSTPLAQDAPRVVGLSSSQNVKRPRLSQSGDGVSVAQATGRVQPLKLPPQTSQLLDTYFAVTHSWFPVVAKHNILRASYLYASAPLSVESMSQGSGDHAALWAVLSYTISHSRTNARDGAFEVLATTKEYYTIARSLIPSETARYELGHVQALLLLTLVNIGLEDWTAAWLLSGQAVRMAISMNLGSLADIRRSDELRQGKAVFLGCFVVDSLLSFRIARRPCMHPRDLTTVGLLEEDGLEEWNSWADVLPSKGTAQGRTPRRGPLLALSCFNRLVELASVLNKIARDAVSGPNAHTFAQQLVLELKQWDDRLPLGCRLIGPESIYPERHSSLLPHQTYLGLTYVATLLWLYLRIAPQELDLHRSQRPAIEGAKKLLFRALPMISQHLEIFPTCSLPPIFELSLRTIAEQASVLQSKIESDTFPFARWAEALIQRTEELGSTWPLYRSLNTAIEKSYRLRNVPGHSLSFQPPCEGSFSRNRYPLSNAVSTIGTTMGAAPGTRNPPDGSRTYSDIRGLQPGAGDSDYTSTILGISIPVDAQYMTPKDSTMDTGDLSMLDISFQQQIGSDSSIFGKSNSANGQEATLLPSTQSHPHPPTPDSSSSNPTIPGNANFSERSQQPGQNPSRDLGTSMTDGQTAPGDIDAIFKDLAYLDTTDWATSREAGLKDFGFLDDSTFQAFCHDPDRLVGSQPLVHPPSIADIWPPPGFFPETFQESTDDMES</sequence>
<proteinExistence type="predicted"/>
<dbReference type="InterPro" id="IPR001138">
    <property type="entry name" value="Zn2Cys6_DnaBD"/>
</dbReference>
<feature type="region of interest" description="Disordered" evidence="6">
    <location>
        <begin position="771"/>
        <end position="842"/>
    </location>
</feature>
<evidence type="ECO:0000313" key="8">
    <source>
        <dbReference type="EMBL" id="KAF7170529.1"/>
    </source>
</evidence>
<evidence type="ECO:0000256" key="1">
    <source>
        <dbReference type="ARBA" id="ARBA00022723"/>
    </source>
</evidence>
<dbReference type="GO" id="GO:0000981">
    <property type="term" value="F:DNA-binding transcription factor activity, RNA polymerase II-specific"/>
    <property type="evidence" value="ECO:0007669"/>
    <property type="project" value="InterPro"/>
</dbReference>
<evidence type="ECO:0000256" key="5">
    <source>
        <dbReference type="ARBA" id="ARBA00023242"/>
    </source>
</evidence>
<dbReference type="CDD" id="cd12148">
    <property type="entry name" value="fungal_TF_MHR"/>
    <property type="match status" value="1"/>
</dbReference>
<protein>
    <recommendedName>
        <fullName evidence="7">Xylanolytic transcriptional activator regulatory domain-containing protein</fullName>
    </recommendedName>
</protein>
<feature type="compositionally biased region" description="Polar residues" evidence="6">
    <location>
        <begin position="218"/>
        <end position="234"/>
    </location>
</feature>
<dbReference type="Pfam" id="PF04082">
    <property type="entry name" value="Fungal_trans"/>
    <property type="match status" value="1"/>
</dbReference>
<dbReference type="PANTHER" id="PTHR47655:SF1">
    <property type="entry name" value="ZN(II)2CYS6 TRANSCRIPTION FACTOR (EUROFUNG)"/>
    <property type="match status" value="1"/>
</dbReference>